<proteinExistence type="predicted"/>
<evidence type="ECO:0000256" key="1">
    <source>
        <dbReference type="SAM" id="Phobius"/>
    </source>
</evidence>
<dbReference type="EMBL" id="JBHMEY010000018">
    <property type="protein sequence ID" value="MFB9096587.1"/>
    <property type="molecule type" value="Genomic_DNA"/>
</dbReference>
<sequence>MTTSTILLLILSVFIAAGLSFFQYYYKAKNRSKLHLFLAFIRFLTLFSVLVLLINPVFSRKTFEIKKTPLPIIVDNSESIKELNNSNLSNDFYTKISSNKELNEKFDIQLYSFDDDFISLKNIDFSGKQTHIDNVAKNLKQIYRNENYPIVLFTDGNQTKGSDYIYSFQENTALYPIVLGDTTTVFDLKINQINVNKYAFLKNKFPVEVFLQYNGNDAVTSTFSIQNGNQIVHKQNITFSSKEKVKSIQVLLDASSIGIQKYKASIISSKPEKNKINNYKNFAVEVIDQRTEIALISDINHPDLGAIKRSIEINEQRKVTIIKPLEIKDLKEYSFLIFYQPNTSFKSVFELNKIAQLNTFIITGTNTDFLFLNRNQSDFTFRMSSQKESYFAKYDSGFNLFSQDNIGFDNFSPLENSFGTITSKTASVNLLDATIRNIQTGNPLLSFSETGKQRKAYLFGENIWKWRMETHLKKKSFNDFDLFMDKTIQYLASNSSKKSLTVDYQSFYNAGETIEITAQYFNKNYELDENAQLTIQLTNSGTKKTKLYNFLKSSLDYKVQFDDLDKGNYQFTVKEKESKTSFSGSFEVLEFDFEKQFVNPDKTRLEQLAANTSGKVYYLDQLEALITSLNQNTKYLPVQKEVIKKSPLIDWNWLLILICLLLSIEWFTRKYNGML</sequence>
<evidence type="ECO:0000313" key="3">
    <source>
        <dbReference type="Proteomes" id="UP001589607"/>
    </source>
</evidence>
<evidence type="ECO:0000313" key="2">
    <source>
        <dbReference type="EMBL" id="MFB9096587.1"/>
    </source>
</evidence>
<gene>
    <name evidence="2" type="ORF">ACFFVF_08680</name>
</gene>
<evidence type="ECO:0008006" key="4">
    <source>
        <dbReference type="Google" id="ProtNLM"/>
    </source>
</evidence>
<reference evidence="2 3" key="1">
    <citation type="submission" date="2024-09" db="EMBL/GenBank/DDBJ databases">
        <authorList>
            <person name="Sun Q."/>
            <person name="Mori K."/>
        </authorList>
    </citation>
    <scope>NUCLEOTIDE SEQUENCE [LARGE SCALE GENOMIC DNA]</scope>
    <source>
        <strain evidence="2 3">CECT 7955</strain>
    </source>
</reference>
<dbReference type="Proteomes" id="UP001589607">
    <property type="component" value="Unassembled WGS sequence"/>
</dbReference>
<dbReference type="RefSeq" id="WP_236455773.1">
    <property type="nucleotide sequence ID" value="NZ_CBCSGE010000002.1"/>
</dbReference>
<keyword evidence="1" id="KW-0812">Transmembrane</keyword>
<organism evidence="2 3">
    <name type="scientific">Flavobacterium jumunjinense</name>
    <dbReference type="NCBI Taxonomy" id="998845"/>
    <lineage>
        <taxon>Bacteria</taxon>
        <taxon>Pseudomonadati</taxon>
        <taxon>Bacteroidota</taxon>
        <taxon>Flavobacteriia</taxon>
        <taxon>Flavobacteriales</taxon>
        <taxon>Flavobacteriaceae</taxon>
        <taxon>Flavobacterium</taxon>
    </lineage>
</organism>
<keyword evidence="3" id="KW-1185">Reference proteome</keyword>
<keyword evidence="1" id="KW-1133">Transmembrane helix</keyword>
<comment type="caution">
    <text evidence="2">The sequence shown here is derived from an EMBL/GenBank/DDBJ whole genome shotgun (WGS) entry which is preliminary data.</text>
</comment>
<feature type="transmembrane region" description="Helical" evidence="1">
    <location>
        <begin position="6"/>
        <end position="25"/>
    </location>
</feature>
<dbReference type="PANTHER" id="PTHR37947">
    <property type="entry name" value="BLL2462 PROTEIN"/>
    <property type="match status" value="1"/>
</dbReference>
<name>A0ABV5GMP0_9FLAO</name>
<protein>
    <recommendedName>
        <fullName evidence="4">VWA domain-containing protein</fullName>
    </recommendedName>
</protein>
<accession>A0ABV5GMP0</accession>
<feature type="transmembrane region" description="Helical" evidence="1">
    <location>
        <begin position="37"/>
        <end position="58"/>
    </location>
</feature>
<keyword evidence="1" id="KW-0472">Membrane</keyword>
<dbReference type="PANTHER" id="PTHR37947:SF1">
    <property type="entry name" value="BLL2462 PROTEIN"/>
    <property type="match status" value="1"/>
</dbReference>